<dbReference type="KEGG" id="sasa:106611883"/>
<evidence type="ECO:0000313" key="4">
    <source>
        <dbReference type="RefSeq" id="XP_014067990.1"/>
    </source>
</evidence>
<protein>
    <submittedName>
        <fullName evidence="4">Uncharacterized protein isoform X1</fullName>
    </submittedName>
</protein>
<dbReference type="AlphaFoldDB" id="A0A1S3SUI0"/>
<keyword evidence="1" id="KW-0472">Membrane</keyword>
<keyword evidence="1" id="KW-1133">Transmembrane helix</keyword>
<gene>
    <name evidence="4" type="primary">LOC106611883</name>
</gene>
<sequence>MEAVFGLLVMIAGVSHGMLTSSCDAREDGCQCYGALGGTVYLQLTDTTVSELTFKKDPTGVTTEILRMRRNKMIIADSIKARSEFFMNNRTFRISNTERTDSDEYLLETFHSNGSSLATRRLHLFIEGLIYVNCTLSTGTKISGWVNATDDPQRVEATTANTVKNDINNPTVNQFHCQVTAGAIGSGFNVFVYFQLAEVFILMAICLGSYCFYKKKTCPQEQDDGQ</sequence>
<evidence type="ECO:0000256" key="1">
    <source>
        <dbReference type="SAM" id="Phobius"/>
    </source>
</evidence>
<dbReference type="Gene3D" id="2.60.40.10">
    <property type="entry name" value="Immunoglobulins"/>
    <property type="match status" value="1"/>
</dbReference>
<dbReference type="RefSeq" id="XP_014067990.1">
    <property type="nucleotide sequence ID" value="XM_014212515.2"/>
</dbReference>
<keyword evidence="2" id="KW-0732">Signal</keyword>
<evidence type="ECO:0000313" key="3">
    <source>
        <dbReference type="Proteomes" id="UP001652741"/>
    </source>
</evidence>
<dbReference type="InterPro" id="IPR013783">
    <property type="entry name" value="Ig-like_fold"/>
</dbReference>
<proteinExistence type="predicted"/>
<feature type="transmembrane region" description="Helical" evidence="1">
    <location>
        <begin position="190"/>
        <end position="213"/>
    </location>
</feature>
<evidence type="ECO:0000256" key="2">
    <source>
        <dbReference type="SAM" id="SignalP"/>
    </source>
</evidence>
<organism evidence="3 4">
    <name type="scientific">Salmo salar</name>
    <name type="common">Atlantic salmon</name>
    <dbReference type="NCBI Taxonomy" id="8030"/>
    <lineage>
        <taxon>Eukaryota</taxon>
        <taxon>Metazoa</taxon>
        <taxon>Chordata</taxon>
        <taxon>Craniata</taxon>
        <taxon>Vertebrata</taxon>
        <taxon>Euteleostomi</taxon>
        <taxon>Actinopterygii</taxon>
        <taxon>Neopterygii</taxon>
        <taxon>Teleostei</taxon>
        <taxon>Protacanthopterygii</taxon>
        <taxon>Salmoniformes</taxon>
        <taxon>Salmonidae</taxon>
        <taxon>Salmoninae</taxon>
        <taxon>Salmo</taxon>
    </lineage>
</organism>
<keyword evidence="1" id="KW-0812">Transmembrane</keyword>
<dbReference type="GeneID" id="106611883"/>
<feature type="chain" id="PRO_5010366977" evidence="2">
    <location>
        <begin position="18"/>
        <end position="226"/>
    </location>
</feature>
<feature type="signal peptide" evidence="2">
    <location>
        <begin position="1"/>
        <end position="17"/>
    </location>
</feature>
<dbReference type="OrthoDB" id="8439544at2759"/>
<dbReference type="Proteomes" id="UP001652741">
    <property type="component" value="Chromosome ssa09"/>
</dbReference>
<name>A0A1S3SUI0_SALSA</name>
<accession>A0A1S3SUI0</accession>
<keyword evidence="3" id="KW-1185">Reference proteome</keyword>
<reference evidence="4" key="1">
    <citation type="submission" date="2025-08" db="UniProtKB">
        <authorList>
            <consortium name="RefSeq"/>
        </authorList>
    </citation>
    <scope>IDENTIFICATION</scope>
</reference>